<dbReference type="AlphaFoldDB" id="A0AA88MTX8"/>
<evidence type="ECO:0000313" key="8">
    <source>
        <dbReference type="Proteomes" id="UP001187415"/>
    </source>
</evidence>
<evidence type="ECO:0000256" key="3">
    <source>
        <dbReference type="ARBA" id="ARBA00022989"/>
    </source>
</evidence>
<evidence type="ECO:0000256" key="2">
    <source>
        <dbReference type="ARBA" id="ARBA00022692"/>
    </source>
</evidence>
<accession>A0AA88MTX8</accession>
<evidence type="ECO:0000256" key="6">
    <source>
        <dbReference type="SAM" id="Phobius"/>
    </source>
</evidence>
<evidence type="ECO:0000256" key="5">
    <source>
        <dbReference type="SAM" id="MobiDB-lite"/>
    </source>
</evidence>
<feature type="compositionally biased region" description="Pro residues" evidence="5">
    <location>
        <begin position="250"/>
        <end position="259"/>
    </location>
</feature>
<sequence length="342" mass="37404">MSGMFGTRGTCGAVPDAPPALPWHVCVRETGSVQSSRAEQRSRLSSSDTFTRRQEPTCACPFHKDSDFTGGIICAHALSALPQPVHPGTCSHKDISPRFTSSHLATPLQTRTPSLFCRSQLAIPRHKRFWAPPSSPLPGLTVSHFQLLIPALSGPRDVLVPTAPAPDTLPNRCRRSLDTGCAARQDEQQQQQQEAEAQKRAASGGGLRSEVCGAQSVKDRDRGAEVGTCSLLRRRHKNGTTGIHRDDEPPPPLTDPGPRTPDNNRSHPLSPSTLSSSGGGHHVPSYLTLEQKAAFVFVLLLFIFLALLIVRCFRILLDPYRSMPSSNWTDHTEKDTFDYRIV</sequence>
<comment type="subcellular location">
    <subcellularLocation>
        <location evidence="1">Membrane</location>
        <topology evidence="1">Single-pass membrane protein</topology>
    </subcellularLocation>
</comment>
<protein>
    <submittedName>
        <fullName evidence="7">Uncharacterized protein</fullName>
    </submittedName>
</protein>
<evidence type="ECO:0000256" key="4">
    <source>
        <dbReference type="ARBA" id="ARBA00023136"/>
    </source>
</evidence>
<dbReference type="GO" id="GO:0016020">
    <property type="term" value="C:membrane"/>
    <property type="evidence" value="ECO:0007669"/>
    <property type="project" value="UniProtKB-SubCell"/>
</dbReference>
<organism evidence="7 8">
    <name type="scientific">Channa striata</name>
    <name type="common">Snakehead murrel</name>
    <name type="synonym">Ophicephalus striatus</name>
    <dbReference type="NCBI Taxonomy" id="64152"/>
    <lineage>
        <taxon>Eukaryota</taxon>
        <taxon>Metazoa</taxon>
        <taxon>Chordata</taxon>
        <taxon>Craniata</taxon>
        <taxon>Vertebrata</taxon>
        <taxon>Euteleostomi</taxon>
        <taxon>Actinopterygii</taxon>
        <taxon>Neopterygii</taxon>
        <taxon>Teleostei</taxon>
        <taxon>Neoteleostei</taxon>
        <taxon>Acanthomorphata</taxon>
        <taxon>Anabantaria</taxon>
        <taxon>Anabantiformes</taxon>
        <taxon>Channoidei</taxon>
        <taxon>Channidae</taxon>
        <taxon>Channa</taxon>
    </lineage>
</organism>
<evidence type="ECO:0000313" key="7">
    <source>
        <dbReference type="EMBL" id="KAK2845130.1"/>
    </source>
</evidence>
<feature type="region of interest" description="Disordered" evidence="5">
    <location>
        <begin position="182"/>
        <end position="281"/>
    </location>
</feature>
<keyword evidence="8" id="KW-1185">Reference proteome</keyword>
<feature type="transmembrane region" description="Helical" evidence="6">
    <location>
        <begin position="293"/>
        <end position="313"/>
    </location>
</feature>
<dbReference type="PANTHER" id="PTHR16736:SF4">
    <property type="entry name" value="CORTEXIN-2-LIKE"/>
    <property type="match status" value="1"/>
</dbReference>
<comment type="caution">
    <text evidence="7">The sequence shown here is derived from an EMBL/GenBank/DDBJ whole genome shotgun (WGS) entry which is preliminary data.</text>
</comment>
<dbReference type="Proteomes" id="UP001187415">
    <property type="component" value="Unassembled WGS sequence"/>
</dbReference>
<keyword evidence="3 6" id="KW-1133">Transmembrane helix</keyword>
<evidence type="ECO:0000256" key="1">
    <source>
        <dbReference type="ARBA" id="ARBA00004167"/>
    </source>
</evidence>
<gene>
    <name evidence="7" type="ORF">Q5P01_011789</name>
</gene>
<reference evidence="7" key="1">
    <citation type="submission" date="2023-07" db="EMBL/GenBank/DDBJ databases">
        <title>Chromosome-level Genome Assembly of Striped Snakehead (Channa striata).</title>
        <authorList>
            <person name="Liu H."/>
        </authorList>
    </citation>
    <scope>NUCLEOTIDE SEQUENCE</scope>
    <source>
        <strain evidence="7">Gz</strain>
        <tissue evidence="7">Muscle</tissue>
    </source>
</reference>
<feature type="compositionally biased region" description="Low complexity" evidence="5">
    <location>
        <begin position="260"/>
        <end position="276"/>
    </location>
</feature>
<keyword evidence="4 6" id="KW-0472">Membrane</keyword>
<dbReference type="EMBL" id="JAUPFM010000008">
    <property type="protein sequence ID" value="KAK2845130.1"/>
    <property type="molecule type" value="Genomic_DNA"/>
</dbReference>
<proteinExistence type="predicted"/>
<dbReference type="Pfam" id="PF11057">
    <property type="entry name" value="Cortexin"/>
    <property type="match status" value="1"/>
</dbReference>
<keyword evidence="2 6" id="KW-0812">Transmembrane</keyword>
<dbReference type="InterPro" id="IPR020066">
    <property type="entry name" value="Cortexin"/>
</dbReference>
<name>A0AA88MTX8_CHASR</name>
<dbReference type="PANTHER" id="PTHR16736">
    <property type="entry name" value="CORTEXIN-1-RELATED"/>
    <property type="match status" value="1"/>
</dbReference>